<feature type="signal peptide" evidence="1">
    <location>
        <begin position="1"/>
        <end position="27"/>
    </location>
</feature>
<dbReference type="Pfam" id="PF17170">
    <property type="entry name" value="DUF5128"/>
    <property type="match status" value="1"/>
</dbReference>
<organism evidence="2 3">
    <name type="scientific">Rhodohalobacter barkolensis</name>
    <dbReference type="NCBI Taxonomy" id="2053187"/>
    <lineage>
        <taxon>Bacteria</taxon>
        <taxon>Pseudomonadati</taxon>
        <taxon>Balneolota</taxon>
        <taxon>Balneolia</taxon>
        <taxon>Balneolales</taxon>
        <taxon>Balneolaceae</taxon>
        <taxon>Rhodohalobacter</taxon>
    </lineage>
</organism>
<dbReference type="Proteomes" id="UP000233398">
    <property type="component" value="Unassembled WGS sequence"/>
</dbReference>
<accession>A0A2N0VEM8</accession>
<proteinExistence type="predicted"/>
<dbReference type="SUPFAM" id="SSF101898">
    <property type="entry name" value="NHL repeat"/>
    <property type="match status" value="1"/>
</dbReference>
<evidence type="ECO:0000256" key="1">
    <source>
        <dbReference type="SAM" id="SignalP"/>
    </source>
</evidence>
<comment type="caution">
    <text evidence="2">The sequence shown here is derived from an EMBL/GenBank/DDBJ whole genome shotgun (WGS) entry which is preliminary data.</text>
</comment>
<dbReference type="Gene3D" id="2.120.10.30">
    <property type="entry name" value="TolB, C-terminal domain"/>
    <property type="match status" value="1"/>
</dbReference>
<evidence type="ECO:0008006" key="4">
    <source>
        <dbReference type="Google" id="ProtNLM"/>
    </source>
</evidence>
<evidence type="ECO:0000313" key="3">
    <source>
        <dbReference type="Proteomes" id="UP000233398"/>
    </source>
</evidence>
<name>A0A2N0VEM8_9BACT</name>
<dbReference type="AlphaFoldDB" id="A0A2N0VEM8"/>
<protein>
    <recommendedName>
        <fullName evidence="4">6-bladed beta-propeller</fullName>
    </recommendedName>
</protein>
<reference evidence="2 3" key="1">
    <citation type="submission" date="2017-11" db="EMBL/GenBank/DDBJ databases">
        <title>Rhodohalobacter 15182 sp. nov., isolated from a salt lake.</title>
        <authorList>
            <person name="Han S."/>
        </authorList>
    </citation>
    <scope>NUCLEOTIDE SEQUENCE [LARGE SCALE GENOMIC DNA]</scope>
    <source>
        <strain evidence="2 3">15182</strain>
    </source>
</reference>
<feature type="chain" id="PRO_5014851700" description="6-bladed beta-propeller" evidence="1">
    <location>
        <begin position="28"/>
        <end position="367"/>
    </location>
</feature>
<gene>
    <name evidence="2" type="ORF">CWD77_14635</name>
</gene>
<keyword evidence="3" id="KW-1185">Reference proteome</keyword>
<evidence type="ECO:0000313" key="2">
    <source>
        <dbReference type="EMBL" id="PKD42642.1"/>
    </source>
</evidence>
<keyword evidence="1" id="KW-0732">Signal</keyword>
<dbReference type="InterPro" id="IPR011042">
    <property type="entry name" value="6-blade_b-propeller_TolB-like"/>
</dbReference>
<sequence length="367" mass="41371">MVHFAKFFLKRASVLSLLLLFTVQCSQDPDTPLVLDIEYEETLLLGTDDSEAPDHKIFRSVTHVEVDDQGWMYVVNSGESSIRVFDDNGDFQSSFGSQGSGPGEFQAISSLFIDSHNRLLIVDSNQARITAYSLDGNFLSTWQLPSITRVHQIAELSNSKFALVGQHNDKMIHITDDEFSTIEASFMPVQDLLTSNEREERVLLQFFPGSIAVLPDLSIAYAPALYGGELFVYSATQKGNWNLTKTIEGQSFHIQPASFTAFDQADRVDMPITFPEEGRYAAQFHSFSQGIFSIDDLLVHYSFQESNDGELELRSEHFTMDGDRIGTAFIDKMERLSVSILNLDDQANLYLSDSRDFPKLRRLKVID</sequence>
<dbReference type="EMBL" id="PISP01000006">
    <property type="protein sequence ID" value="PKD42642.1"/>
    <property type="molecule type" value="Genomic_DNA"/>
</dbReference>